<accession>A0ABD1NFM6</accession>
<evidence type="ECO:0000313" key="8">
    <source>
        <dbReference type="EMBL" id="KAL2346472.1"/>
    </source>
</evidence>
<comment type="subcellular location">
    <subcellularLocation>
        <location evidence="1">Nucleus</location>
    </subcellularLocation>
</comment>
<dbReference type="InterPro" id="IPR011598">
    <property type="entry name" value="bHLH_dom"/>
</dbReference>
<dbReference type="InterPro" id="IPR036638">
    <property type="entry name" value="HLH_DNA-bd_sf"/>
</dbReference>
<evidence type="ECO:0000256" key="2">
    <source>
        <dbReference type="ARBA" id="ARBA00023015"/>
    </source>
</evidence>
<reference evidence="8 9" key="1">
    <citation type="submission" date="2024-08" db="EMBL/GenBank/DDBJ databases">
        <title>Insights into the chromosomal genome structure of Flemingia macrophylla.</title>
        <authorList>
            <person name="Ding Y."/>
            <person name="Zhao Y."/>
            <person name="Bi W."/>
            <person name="Wu M."/>
            <person name="Zhao G."/>
            <person name="Gong Y."/>
            <person name="Li W."/>
            <person name="Zhang P."/>
        </authorList>
    </citation>
    <scope>NUCLEOTIDE SEQUENCE [LARGE SCALE GENOMIC DNA]</scope>
    <source>
        <strain evidence="8">DYQJB</strain>
        <tissue evidence="8">Leaf</tissue>
    </source>
</reference>
<dbReference type="GO" id="GO:0006355">
    <property type="term" value="P:regulation of DNA-templated transcription"/>
    <property type="evidence" value="ECO:0007669"/>
    <property type="project" value="UniProtKB-ARBA"/>
</dbReference>
<keyword evidence="3" id="KW-0238">DNA-binding</keyword>
<dbReference type="PANTHER" id="PTHR16223">
    <property type="entry name" value="TRANSCRIPTION FACTOR BHLH83-RELATED"/>
    <property type="match status" value="1"/>
</dbReference>
<name>A0ABD1NFM6_9FABA</name>
<dbReference type="AlphaFoldDB" id="A0ABD1NFM6"/>
<dbReference type="GO" id="GO:0005634">
    <property type="term" value="C:nucleus"/>
    <property type="evidence" value="ECO:0007669"/>
    <property type="project" value="UniProtKB-SubCell"/>
</dbReference>
<dbReference type="PROSITE" id="PS50888">
    <property type="entry name" value="BHLH"/>
    <property type="match status" value="1"/>
</dbReference>
<dbReference type="SMART" id="SM00353">
    <property type="entry name" value="HLH"/>
    <property type="match status" value="1"/>
</dbReference>
<proteinExistence type="predicted"/>
<sequence>MAMGPLGLEAFPGGEGDFFGKMLANEPHYWSPQDDGNRFCSTPDAGGNRNIFYSFDSHNSNFRHISLESSHNSNSRGHSDFMANPDHTNYHFGCLDHVLASSTSIGFCMIDEKNPGSSCVQSDIEMKDNVRLSGDLDSEGSCKSVSYDRTQVKDIYLPAKHLKLKRELDVSQLKVQHCMKNKKLDKNENQAEVSNGGGSSSSLTHTCTPEDDNASALNLKGKTKASRGSATDPQSLYARRRRERINERLRILQNLVPNGTEVDISSMLEEAVHYVKFLQLQIKLLSSDDLWMFAPIAYNGLDIVLNPAQQSSPPF</sequence>
<evidence type="ECO:0000256" key="5">
    <source>
        <dbReference type="ARBA" id="ARBA00023242"/>
    </source>
</evidence>
<evidence type="ECO:0000256" key="4">
    <source>
        <dbReference type="ARBA" id="ARBA00023163"/>
    </source>
</evidence>
<dbReference type="SUPFAM" id="SSF47459">
    <property type="entry name" value="HLH, helix-loop-helix DNA-binding domain"/>
    <property type="match status" value="1"/>
</dbReference>
<keyword evidence="5" id="KW-0539">Nucleus</keyword>
<keyword evidence="9" id="KW-1185">Reference proteome</keyword>
<keyword evidence="2" id="KW-0805">Transcription regulation</keyword>
<dbReference type="GO" id="GO:0003677">
    <property type="term" value="F:DNA binding"/>
    <property type="evidence" value="ECO:0007669"/>
    <property type="project" value="UniProtKB-KW"/>
</dbReference>
<evidence type="ECO:0000313" key="9">
    <source>
        <dbReference type="Proteomes" id="UP001603857"/>
    </source>
</evidence>
<feature type="region of interest" description="Disordered" evidence="6">
    <location>
        <begin position="181"/>
        <end position="239"/>
    </location>
</feature>
<evidence type="ECO:0000259" key="7">
    <source>
        <dbReference type="PROSITE" id="PS50888"/>
    </source>
</evidence>
<dbReference type="InterPro" id="IPR045843">
    <property type="entry name" value="IND-like"/>
</dbReference>
<dbReference type="Proteomes" id="UP001603857">
    <property type="component" value="Unassembled WGS sequence"/>
</dbReference>
<dbReference type="Gene3D" id="4.10.280.10">
    <property type="entry name" value="Helix-loop-helix DNA-binding domain"/>
    <property type="match status" value="1"/>
</dbReference>
<dbReference type="PANTHER" id="PTHR16223:SF338">
    <property type="entry name" value="TRANSCRIPTION FACTOR RSL2"/>
    <property type="match status" value="1"/>
</dbReference>
<dbReference type="FunFam" id="4.10.280.10:FF:000022">
    <property type="entry name" value="Basic helix-loop-helix transcription factor"/>
    <property type="match status" value="1"/>
</dbReference>
<organism evidence="8 9">
    <name type="scientific">Flemingia macrophylla</name>
    <dbReference type="NCBI Taxonomy" id="520843"/>
    <lineage>
        <taxon>Eukaryota</taxon>
        <taxon>Viridiplantae</taxon>
        <taxon>Streptophyta</taxon>
        <taxon>Embryophyta</taxon>
        <taxon>Tracheophyta</taxon>
        <taxon>Spermatophyta</taxon>
        <taxon>Magnoliopsida</taxon>
        <taxon>eudicotyledons</taxon>
        <taxon>Gunneridae</taxon>
        <taxon>Pentapetalae</taxon>
        <taxon>rosids</taxon>
        <taxon>fabids</taxon>
        <taxon>Fabales</taxon>
        <taxon>Fabaceae</taxon>
        <taxon>Papilionoideae</taxon>
        <taxon>50 kb inversion clade</taxon>
        <taxon>NPAAA clade</taxon>
        <taxon>indigoferoid/millettioid clade</taxon>
        <taxon>Phaseoleae</taxon>
        <taxon>Flemingia</taxon>
    </lineage>
</organism>
<gene>
    <name evidence="8" type="ORF">Fmac_000472</name>
</gene>
<evidence type="ECO:0000256" key="1">
    <source>
        <dbReference type="ARBA" id="ARBA00004123"/>
    </source>
</evidence>
<dbReference type="GO" id="GO:0048766">
    <property type="term" value="P:root hair initiation"/>
    <property type="evidence" value="ECO:0007669"/>
    <property type="project" value="UniProtKB-ARBA"/>
</dbReference>
<evidence type="ECO:0000256" key="3">
    <source>
        <dbReference type="ARBA" id="ARBA00023125"/>
    </source>
</evidence>
<keyword evidence="4" id="KW-0804">Transcription</keyword>
<comment type="caution">
    <text evidence="8">The sequence shown here is derived from an EMBL/GenBank/DDBJ whole genome shotgun (WGS) entry which is preliminary data.</text>
</comment>
<dbReference type="Pfam" id="PF00010">
    <property type="entry name" value="HLH"/>
    <property type="match status" value="1"/>
</dbReference>
<dbReference type="EMBL" id="JBGMDY010000001">
    <property type="protein sequence ID" value="KAL2346472.1"/>
    <property type="molecule type" value="Genomic_DNA"/>
</dbReference>
<protein>
    <recommendedName>
        <fullName evidence="7">BHLH domain-containing protein</fullName>
    </recommendedName>
</protein>
<feature type="domain" description="BHLH" evidence="7">
    <location>
        <begin position="229"/>
        <end position="278"/>
    </location>
</feature>
<evidence type="ECO:0000256" key="6">
    <source>
        <dbReference type="SAM" id="MobiDB-lite"/>
    </source>
</evidence>